<evidence type="ECO:0000313" key="7">
    <source>
        <dbReference type="Proteomes" id="UP000245539"/>
    </source>
</evidence>
<dbReference type="PROSITE" id="PS01039">
    <property type="entry name" value="SBP_BACTERIAL_3"/>
    <property type="match status" value="1"/>
</dbReference>
<dbReference type="EMBL" id="QGKM01000087">
    <property type="protein sequence ID" value="PWQ92451.1"/>
    <property type="molecule type" value="Genomic_DNA"/>
</dbReference>
<dbReference type="Pfam" id="PF00497">
    <property type="entry name" value="SBP_bac_3"/>
    <property type="match status" value="1"/>
</dbReference>
<comment type="caution">
    <text evidence="6">The sequence shown here is derived from an EMBL/GenBank/DDBJ whole genome shotgun (WGS) entry which is preliminary data.</text>
</comment>
<dbReference type="OrthoDB" id="6192933at2"/>
<protein>
    <submittedName>
        <fullName evidence="6">Amino acid ABC transporter substrate-binding protein</fullName>
    </submittedName>
</protein>
<evidence type="ECO:0000259" key="5">
    <source>
        <dbReference type="Pfam" id="PF00497"/>
    </source>
</evidence>
<organism evidence="6 7">
    <name type="scientific">Leucothrix pacifica</name>
    <dbReference type="NCBI Taxonomy" id="1247513"/>
    <lineage>
        <taxon>Bacteria</taxon>
        <taxon>Pseudomonadati</taxon>
        <taxon>Pseudomonadota</taxon>
        <taxon>Gammaproteobacteria</taxon>
        <taxon>Thiotrichales</taxon>
        <taxon>Thiotrichaceae</taxon>
        <taxon>Leucothrix</taxon>
    </lineage>
</organism>
<comment type="similarity">
    <text evidence="2">Belongs to the bacterial solute-binding protein 3 family.</text>
</comment>
<dbReference type="Gene3D" id="3.40.190.10">
    <property type="entry name" value="Periplasmic binding protein-like II"/>
    <property type="match status" value="2"/>
</dbReference>
<keyword evidence="7" id="KW-1185">Reference proteome</keyword>
<dbReference type="AlphaFoldDB" id="A0A317C2P0"/>
<evidence type="ECO:0000256" key="4">
    <source>
        <dbReference type="SAM" id="SignalP"/>
    </source>
</evidence>
<evidence type="ECO:0000256" key="1">
    <source>
        <dbReference type="ARBA" id="ARBA00004196"/>
    </source>
</evidence>
<gene>
    <name evidence="6" type="ORF">DKW60_20870</name>
</gene>
<dbReference type="SUPFAM" id="SSF53850">
    <property type="entry name" value="Periplasmic binding protein-like II"/>
    <property type="match status" value="1"/>
</dbReference>
<evidence type="ECO:0000313" key="6">
    <source>
        <dbReference type="EMBL" id="PWQ92451.1"/>
    </source>
</evidence>
<accession>A0A317C2P0</accession>
<reference evidence="6 7" key="1">
    <citation type="submission" date="2018-05" db="EMBL/GenBank/DDBJ databases">
        <title>Leucothrix arctica sp. nov., isolated from Arctic seawater.</title>
        <authorList>
            <person name="Choi A."/>
            <person name="Baek K."/>
        </authorList>
    </citation>
    <scope>NUCLEOTIDE SEQUENCE [LARGE SCALE GENOMIC DNA]</scope>
    <source>
        <strain evidence="6 7">JCM 18388</strain>
    </source>
</reference>
<name>A0A317C2P0_9GAMM</name>
<feature type="signal peptide" evidence="4">
    <location>
        <begin position="1"/>
        <end position="26"/>
    </location>
</feature>
<feature type="chain" id="PRO_5016437406" evidence="4">
    <location>
        <begin position="27"/>
        <end position="310"/>
    </location>
</feature>
<dbReference type="PANTHER" id="PTHR35936">
    <property type="entry name" value="MEMBRANE-BOUND LYTIC MUREIN TRANSGLYCOSYLASE F"/>
    <property type="match status" value="1"/>
</dbReference>
<dbReference type="InterPro" id="IPR001638">
    <property type="entry name" value="Solute-binding_3/MltF_N"/>
</dbReference>
<dbReference type="PANTHER" id="PTHR35936:SF19">
    <property type="entry name" value="AMINO-ACID-BINDING PROTEIN YXEM-RELATED"/>
    <property type="match status" value="1"/>
</dbReference>
<evidence type="ECO:0000256" key="3">
    <source>
        <dbReference type="ARBA" id="ARBA00022729"/>
    </source>
</evidence>
<proteinExistence type="inferred from homology"/>
<dbReference type="InterPro" id="IPR018313">
    <property type="entry name" value="SBP_3_CS"/>
</dbReference>
<keyword evidence="3 4" id="KW-0732">Signal</keyword>
<comment type="subcellular location">
    <subcellularLocation>
        <location evidence="1">Cell envelope</location>
    </subcellularLocation>
</comment>
<feature type="domain" description="Solute-binding protein family 3/N-terminal" evidence="5">
    <location>
        <begin position="62"/>
        <end position="110"/>
    </location>
</feature>
<evidence type="ECO:0000256" key="2">
    <source>
        <dbReference type="ARBA" id="ARBA00010333"/>
    </source>
</evidence>
<dbReference type="Proteomes" id="UP000245539">
    <property type="component" value="Unassembled WGS sequence"/>
</dbReference>
<dbReference type="RefSeq" id="WP_109839600.1">
    <property type="nucleotide sequence ID" value="NZ_QGKM01000087.1"/>
</dbReference>
<dbReference type="GO" id="GO:0030313">
    <property type="term" value="C:cell envelope"/>
    <property type="evidence" value="ECO:0007669"/>
    <property type="project" value="UniProtKB-SubCell"/>
</dbReference>
<sequence length="310" mass="35029">MMPNYRHLLSTCLLAISVAASGLAHANCEDLAKGFKDAVPKRADYVNIVGQDFDTVLERGYITFAVYEDFAPYSWKSGTEAKGIDIDIAKVIAEEMGVEAKFNFFASDENVDADFRNQVWRGGLINGEVSNIMMHAPYNKDLQCRNEFVVLGGQYFNETLATAYRIDAFPDGVPTTPYYRFHKVGVENDTISAFYLANFNGGMLMKNVIHYPDHQAAFRGLLDKQVDAVMGVKGKLEYMVQSNDTEEKVAVDTPPLVNFSLNEWTIGIAVNFRYREIYYTADGVIEDMVKDGRMKKVFEKYQVSYTKPDY</sequence>